<feature type="compositionally biased region" description="Basic residues" evidence="1">
    <location>
        <begin position="506"/>
        <end position="517"/>
    </location>
</feature>
<dbReference type="EMBL" id="JAYKXP010000222">
    <property type="protein sequence ID" value="KAK7018725.1"/>
    <property type="molecule type" value="Genomic_DNA"/>
</dbReference>
<organism evidence="2 3">
    <name type="scientific">Paramarasmius palmivorus</name>
    <dbReference type="NCBI Taxonomy" id="297713"/>
    <lineage>
        <taxon>Eukaryota</taxon>
        <taxon>Fungi</taxon>
        <taxon>Dikarya</taxon>
        <taxon>Basidiomycota</taxon>
        <taxon>Agaricomycotina</taxon>
        <taxon>Agaricomycetes</taxon>
        <taxon>Agaricomycetidae</taxon>
        <taxon>Agaricales</taxon>
        <taxon>Marasmiineae</taxon>
        <taxon>Marasmiaceae</taxon>
        <taxon>Paramarasmius</taxon>
    </lineage>
</organism>
<evidence type="ECO:0000313" key="2">
    <source>
        <dbReference type="EMBL" id="KAK7018725.1"/>
    </source>
</evidence>
<feature type="compositionally biased region" description="Basic and acidic residues" evidence="1">
    <location>
        <begin position="495"/>
        <end position="505"/>
    </location>
</feature>
<feature type="region of interest" description="Disordered" evidence="1">
    <location>
        <begin position="1"/>
        <end position="66"/>
    </location>
</feature>
<feature type="region of interest" description="Disordered" evidence="1">
    <location>
        <begin position="126"/>
        <end position="207"/>
    </location>
</feature>
<feature type="compositionally biased region" description="Acidic residues" evidence="1">
    <location>
        <begin position="196"/>
        <end position="206"/>
    </location>
</feature>
<feature type="compositionally biased region" description="Acidic residues" evidence="1">
    <location>
        <begin position="617"/>
        <end position="642"/>
    </location>
</feature>
<dbReference type="Proteomes" id="UP001383192">
    <property type="component" value="Unassembled WGS sequence"/>
</dbReference>
<feature type="compositionally biased region" description="Acidic residues" evidence="1">
    <location>
        <begin position="318"/>
        <end position="328"/>
    </location>
</feature>
<reference evidence="2 3" key="1">
    <citation type="submission" date="2024-01" db="EMBL/GenBank/DDBJ databases">
        <title>A draft genome for a cacao thread blight-causing isolate of Paramarasmius palmivorus.</title>
        <authorList>
            <person name="Baruah I.K."/>
            <person name="Bukari Y."/>
            <person name="Amoako-Attah I."/>
            <person name="Meinhardt L.W."/>
            <person name="Bailey B.A."/>
            <person name="Cohen S.P."/>
        </authorList>
    </citation>
    <scope>NUCLEOTIDE SEQUENCE [LARGE SCALE GENOMIC DNA]</scope>
    <source>
        <strain evidence="2 3">GH-12</strain>
    </source>
</reference>
<feature type="compositionally biased region" description="Polar residues" evidence="1">
    <location>
        <begin position="162"/>
        <end position="173"/>
    </location>
</feature>
<gene>
    <name evidence="2" type="ORF">VNI00_018285</name>
</gene>
<feature type="compositionally biased region" description="Low complexity" evidence="1">
    <location>
        <begin position="127"/>
        <end position="161"/>
    </location>
</feature>
<comment type="caution">
    <text evidence="2">The sequence shown here is derived from an EMBL/GenBank/DDBJ whole genome shotgun (WGS) entry which is preliminary data.</text>
</comment>
<feature type="region of interest" description="Disordered" evidence="1">
    <location>
        <begin position="953"/>
        <end position="1050"/>
    </location>
</feature>
<accession>A0AAW0B0F9</accession>
<feature type="compositionally biased region" description="Basic and acidic residues" evidence="1">
    <location>
        <begin position="1029"/>
        <end position="1039"/>
    </location>
</feature>
<feature type="compositionally biased region" description="Basic residues" evidence="1">
    <location>
        <begin position="1040"/>
        <end position="1050"/>
    </location>
</feature>
<evidence type="ECO:0000313" key="3">
    <source>
        <dbReference type="Proteomes" id="UP001383192"/>
    </source>
</evidence>
<dbReference type="PANTHER" id="PTHR48125:SF12">
    <property type="entry name" value="AT HOOK TRANSCRIPTION FACTOR FAMILY-RELATED"/>
    <property type="match status" value="1"/>
</dbReference>
<name>A0AAW0B0F9_9AGAR</name>
<feature type="region of interest" description="Disordered" evidence="1">
    <location>
        <begin position="308"/>
        <end position="328"/>
    </location>
</feature>
<dbReference type="PANTHER" id="PTHR48125">
    <property type="entry name" value="LP07818P1"/>
    <property type="match status" value="1"/>
</dbReference>
<sequence>MGRSRTKNTSTSSPSSSAKKAQKKATHQPAPVVTAVKRSHKARASIQPEEEAAEKKKRGRKSDWPEEELSFLKGWLPVYVETKGNKGSVWSRLFPAFLEKFPKYRGKVKLIRGPSGCSIVPFEGDADSSTDAGSGANAASSNDSADSASSSNAPDAANAAGTNTVEASTSTTVPADAQQAADKATFEAAQQSSSNEEAEPTPDSETTEVLMDWEAIKTVCDVACVQQKSLMERTLQKATNWFYNHKGDDARATGWQPLYRGLSAPPRRPVRVPTFKFYMRIPENSAKVKEQFRRKYLEGLSAEDIPACNEDNVKGSDEREEEVSAEDVDQVQRTIEDWDSLDDVEKRKMLKTHGVAMRCVVAREMFQAEPSELQESLSKKNEEVYQNKLAKIKASQSSKAVASADDSPELKELRRDNIIPAAESWAADISAMTGMHVSIFLGMPRTKTGEKIKIESIHSGLNSDGKRWVEHDREKVKKATKYFFSYLETCTAEPAPREMKEDKEKSKKGKGKGKGKKKERENDGRSQDSVSGVQQPDPDIVPQRQPSESTVQPGSSGSPAPPVAGSPSNVQTTTKEGGPTRNPANPHRPKKRPPLVKAPSQPKKMSARMRRRILQADDSDEEEDSEGTLEDVFEDGLEDDLGNDLGGSIEREAEEQGDLERSHGDGALAGPSFFSSLNPENPDQLFPEHEDGLTGSISINERDASYGMDVDPKPTNTSSSTLVTDQLINDLNNMVSNEYSLPVRAGTSDGDLELAEHAQVVSTPAHPQLVLEATKLIPRGEHGEWAEQALKTLTTSESLVQLPVWQHILHQFFTLQSIYSFSNPNSQSRRLPSDSRPLIYKKWFKEARLDATPNPFPPLEQFADGLWAWWESISPGWRERIGDRHISRSKSGDWSMLRYPGQNGLLLPIVGLQWWYLTEAKEGGSKDWKELAEDVLWTVESIVKWEIENPQALPPISTQKPSASQPPPSSQWRLARSIQHTSDSISSSQPPSSTQRRISHRRSGATASTPLPASQPPPNSQRRLSQKYPRVEDSNPDSRPKKKARRAKGV</sequence>
<proteinExistence type="predicted"/>
<evidence type="ECO:0000256" key="1">
    <source>
        <dbReference type="SAM" id="MobiDB-lite"/>
    </source>
</evidence>
<dbReference type="AlphaFoldDB" id="A0AAW0B0F9"/>
<feature type="compositionally biased region" description="Low complexity" evidence="1">
    <location>
        <begin position="976"/>
        <end position="996"/>
    </location>
</feature>
<feature type="region of interest" description="Disordered" evidence="1">
    <location>
        <begin position="494"/>
        <end position="695"/>
    </location>
</feature>
<feature type="compositionally biased region" description="Low complexity" evidence="1">
    <location>
        <begin position="7"/>
        <end position="19"/>
    </location>
</feature>
<keyword evidence="3" id="KW-1185">Reference proteome</keyword>
<protein>
    <submittedName>
        <fullName evidence="2">Uncharacterized protein</fullName>
    </submittedName>
</protein>